<evidence type="ECO:0000259" key="5">
    <source>
        <dbReference type="Pfam" id="PF09084"/>
    </source>
</evidence>
<dbReference type="PANTHER" id="PTHR30024:SF47">
    <property type="entry name" value="TAURINE-BINDING PERIPLASMIC PROTEIN"/>
    <property type="match status" value="1"/>
</dbReference>
<dbReference type="Proteomes" id="UP000247978">
    <property type="component" value="Unassembled WGS sequence"/>
</dbReference>
<dbReference type="InterPro" id="IPR015168">
    <property type="entry name" value="SsuA/THI5"/>
</dbReference>
<dbReference type="RefSeq" id="WP_211320667.1">
    <property type="nucleotide sequence ID" value="NZ_JBHUHB010000001.1"/>
</dbReference>
<feature type="chain" id="PRO_5038924520" evidence="4">
    <location>
        <begin position="20"/>
        <end position="345"/>
    </location>
</feature>
<dbReference type="EMBL" id="QJJQ01000028">
    <property type="protein sequence ID" value="PXW80410.1"/>
    <property type="molecule type" value="Genomic_DNA"/>
</dbReference>
<evidence type="ECO:0000256" key="3">
    <source>
        <dbReference type="ARBA" id="ARBA00022729"/>
    </source>
</evidence>
<proteinExistence type="inferred from homology"/>
<evidence type="ECO:0000313" key="6">
    <source>
        <dbReference type="EMBL" id="PXW80410.1"/>
    </source>
</evidence>
<keyword evidence="3 4" id="KW-0732">Signal</keyword>
<comment type="similarity">
    <text evidence="2">Belongs to the bacterial solute-binding protein SsuA/TauA family.</text>
</comment>
<dbReference type="PANTHER" id="PTHR30024">
    <property type="entry name" value="ALIPHATIC SULFONATES-BINDING PROTEIN-RELATED"/>
    <property type="match status" value="1"/>
</dbReference>
<feature type="domain" description="SsuA/THI5-like" evidence="5">
    <location>
        <begin position="60"/>
        <end position="263"/>
    </location>
</feature>
<comment type="subcellular location">
    <subcellularLocation>
        <location evidence="1">Periplasm</location>
    </subcellularLocation>
</comment>
<organism evidence="6 7">
    <name type="scientific">Pseudogracilibacillus auburnensis</name>
    <dbReference type="NCBI Taxonomy" id="1494959"/>
    <lineage>
        <taxon>Bacteria</taxon>
        <taxon>Bacillati</taxon>
        <taxon>Bacillota</taxon>
        <taxon>Bacilli</taxon>
        <taxon>Bacillales</taxon>
        <taxon>Bacillaceae</taxon>
        <taxon>Pseudogracilibacillus</taxon>
    </lineage>
</organism>
<dbReference type="Gene3D" id="3.40.190.10">
    <property type="entry name" value="Periplasmic binding protein-like II"/>
    <property type="match status" value="2"/>
</dbReference>
<dbReference type="GO" id="GO:0042597">
    <property type="term" value="C:periplasmic space"/>
    <property type="evidence" value="ECO:0007669"/>
    <property type="project" value="UniProtKB-SubCell"/>
</dbReference>
<gene>
    <name evidence="6" type="ORF">DFR56_12826</name>
</gene>
<evidence type="ECO:0000256" key="4">
    <source>
        <dbReference type="SAM" id="SignalP"/>
    </source>
</evidence>
<dbReference type="PROSITE" id="PS51257">
    <property type="entry name" value="PROKAR_LIPOPROTEIN"/>
    <property type="match status" value="1"/>
</dbReference>
<dbReference type="SUPFAM" id="SSF53850">
    <property type="entry name" value="Periplasmic binding protein-like II"/>
    <property type="match status" value="1"/>
</dbReference>
<reference evidence="6 7" key="1">
    <citation type="submission" date="2018-05" db="EMBL/GenBank/DDBJ databases">
        <title>Genomic Encyclopedia of Type Strains, Phase IV (KMG-IV): sequencing the most valuable type-strain genomes for metagenomic binning, comparative biology and taxonomic classification.</title>
        <authorList>
            <person name="Goeker M."/>
        </authorList>
    </citation>
    <scope>NUCLEOTIDE SEQUENCE [LARGE SCALE GENOMIC DNA]</scope>
    <source>
        <strain evidence="6 7">DSM 28556</strain>
    </source>
</reference>
<sequence length="345" mass="37366">MKKSISLLMVLFVILLLVACSNDENNDKSEVDSTEEAASNEELTKMKVAYMPNYASMNAVVAGINTGAFEEQGIEVELVEFADGPTIIAAMESGSIDVGYIGPGAHVLAIQGSADIFAFAHLGNADEVIGNKENGVREISDLKGKTIAVASGTSSETILNMTLNEAGLTEEDVKLMDMDASAIVTAMISGSVDAAATWSPNTTAIKEEMGDNAIMLSNNVRYADQFPSIASWVVNPKYAEENHDLLVKFTKGLYGGMDYRVENLDEVAKWSAEVAGLDAESVKKETGDGDWITSDDLVEMIENGDIDIFYEVQQENFMTEERLTEDELVPVSDYVLFDIMKEAAE</sequence>
<name>A0A2V3VFQ9_9BACI</name>
<protein>
    <submittedName>
        <fullName evidence="6">NitT/TauT family transport system substrate-binding protein</fullName>
    </submittedName>
</protein>
<evidence type="ECO:0000256" key="1">
    <source>
        <dbReference type="ARBA" id="ARBA00004418"/>
    </source>
</evidence>
<comment type="caution">
    <text evidence="6">The sequence shown here is derived from an EMBL/GenBank/DDBJ whole genome shotgun (WGS) entry which is preliminary data.</text>
</comment>
<evidence type="ECO:0000313" key="7">
    <source>
        <dbReference type="Proteomes" id="UP000247978"/>
    </source>
</evidence>
<dbReference type="Pfam" id="PF09084">
    <property type="entry name" value="NMT1"/>
    <property type="match status" value="1"/>
</dbReference>
<feature type="signal peptide" evidence="4">
    <location>
        <begin position="1"/>
        <end position="19"/>
    </location>
</feature>
<keyword evidence="7" id="KW-1185">Reference proteome</keyword>
<dbReference type="AlphaFoldDB" id="A0A2V3VFQ9"/>
<evidence type="ECO:0000256" key="2">
    <source>
        <dbReference type="ARBA" id="ARBA00010742"/>
    </source>
</evidence>
<accession>A0A2V3VFQ9</accession>